<dbReference type="PROSITE" id="PS01124">
    <property type="entry name" value="HTH_ARAC_FAMILY_2"/>
    <property type="match status" value="1"/>
</dbReference>
<keyword evidence="1" id="KW-0805">Transcription regulation</keyword>
<accession>A0ABW4YFT4</accession>
<evidence type="ECO:0000256" key="2">
    <source>
        <dbReference type="ARBA" id="ARBA00023125"/>
    </source>
</evidence>
<dbReference type="SUPFAM" id="SSF46689">
    <property type="entry name" value="Homeodomain-like"/>
    <property type="match status" value="1"/>
</dbReference>
<feature type="domain" description="HTH araC/xylS-type" evidence="5">
    <location>
        <begin position="640"/>
        <end position="739"/>
    </location>
</feature>
<dbReference type="PRINTS" id="PR00032">
    <property type="entry name" value="HTHARAC"/>
</dbReference>
<evidence type="ECO:0000256" key="3">
    <source>
        <dbReference type="ARBA" id="ARBA00023163"/>
    </source>
</evidence>
<keyword evidence="4" id="KW-1133">Transmembrane helix</keyword>
<keyword evidence="2" id="KW-0238">DNA-binding</keyword>
<dbReference type="EMBL" id="JBHUHO010000007">
    <property type="protein sequence ID" value="MFD2114562.1"/>
    <property type="molecule type" value="Genomic_DNA"/>
</dbReference>
<protein>
    <submittedName>
        <fullName evidence="6">AraC family transcriptional regulator</fullName>
    </submittedName>
</protein>
<reference evidence="7" key="1">
    <citation type="journal article" date="2019" name="Int. J. Syst. Evol. Microbiol.">
        <title>The Global Catalogue of Microorganisms (GCM) 10K type strain sequencing project: providing services to taxonomists for standard genome sequencing and annotation.</title>
        <authorList>
            <consortium name="The Broad Institute Genomics Platform"/>
            <consortium name="The Broad Institute Genome Sequencing Center for Infectious Disease"/>
            <person name="Wu L."/>
            <person name="Ma J."/>
        </authorList>
    </citation>
    <scope>NUCLEOTIDE SEQUENCE [LARGE SCALE GENOMIC DNA]</scope>
    <source>
        <strain evidence="7">GH52</strain>
    </source>
</reference>
<comment type="caution">
    <text evidence="6">The sequence shown here is derived from an EMBL/GenBank/DDBJ whole genome shotgun (WGS) entry which is preliminary data.</text>
</comment>
<dbReference type="Gene3D" id="1.10.10.60">
    <property type="entry name" value="Homeodomain-like"/>
    <property type="match status" value="2"/>
</dbReference>
<dbReference type="Proteomes" id="UP001597362">
    <property type="component" value="Unassembled WGS sequence"/>
</dbReference>
<proteinExistence type="predicted"/>
<dbReference type="Pfam" id="PF12833">
    <property type="entry name" value="HTH_18"/>
    <property type="match status" value="1"/>
</dbReference>
<feature type="transmembrane region" description="Helical" evidence="4">
    <location>
        <begin position="12"/>
        <end position="32"/>
    </location>
</feature>
<dbReference type="InterPro" id="IPR018062">
    <property type="entry name" value="HTH_AraC-typ_CS"/>
</dbReference>
<dbReference type="PROSITE" id="PS00041">
    <property type="entry name" value="HTH_ARAC_FAMILY_1"/>
    <property type="match status" value="1"/>
</dbReference>
<keyword evidence="7" id="KW-1185">Reference proteome</keyword>
<dbReference type="PANTHER" id="PTHR43280">
    <property type="entry name" value="ARAC-FAMILY TRANSCRIPTIONAL REGULATOR"/>
    <property type="match status" value="1"/>
</dbReference>
<dbReference type="InterPro" id="IPR009057">
    <property type="entry name" value="Homeodomain-like_sf"/>
</dbReference>
<dbReference type="PANTHER" id="PTHR43280:SF2">
    <property type="entry name" value="HTH-TYPE TRANSCRIPTIONAL REGULATOR EXSA"/>
    <property type="match status" value="1"/>
</dbReference>
<dbReference type="InterPro" id="IPR018060">
    <property type="entry name" value="HTH_AraC"/>
</dbReference>
<evidence type="ECO:0000256" key="1">
    <source>
        <dbReference type="ARBA" id="ARBA00023015"/>
    </source>
</evidence>
<evidence type="ECO:0000313" key="7">
    <source>
        <dbReference type="Proteomes" id="UP001597362"/>
    </source>
</evidence>
<organism evidence="6 7">
    <name type="scientific">Paenibacillus yanchengensis</name>
    <dbReference type="NCBI Taxonomy" id="2035833"/>
    <lineage>
        <taxon>Bacteria</taxon>
        <taxon>Bacillati</taxon>
        <taxon>Bacillota</taxon>
        <taxon>Bacilli</taxon>
        <taxon>Bacillales</taxon>
        <taxon>Paenibacillaceae</taxon>
        <taxon>Paenibacillus</taxon>
    </lineage>
</organism>
<keyword evidence="3" id="KW-0804">Transcription</keyword>
<feature type="transmembrane region" description="Helical" evidence="4">
    <location>
        <begin position="263"/>
        <end position="282"/>
    </location>
</feature>
<dbReference type="RefSeq" id="WP_377769575.1">
    <property type="nucleotide sequence ID" value="NZ_JBHUHO010000007.1"/>
</dbReference>
<dbReference type="InterPro" id="IPR020449">
    <property type="entry name" value="Tscrpt_reg_AraC-type_HTH"/>
</dbReference>
<evidence type="ECO:0000259" key="5">
    <source>
        <dbReference type="PROSITE" id="PS01124"/>
    </source>
</evidence>
<evidence type="ECO:0000256" key="4">
    <source>
        <dbReference type="SAM" id="Phobius"/>
    </source>
</evidence>
<name>A0ABW4YFT4_9BACL</name>
<keyword evidence="4" id="KW-0812">Transmembrane</keyword>
<dbReference type="SMART" id="SM00342">
    <property type="entry name" value="HTH_ARAC"/>
    <property type="match status" value="1"/>
</dbReference>
<sequence>MRKSWFARLLVSYMPVFILVITFLFFILFHMFGEQSKQEAAQSNKVLLQQAMQMIDTSLKAIDTTVLREISKSEELRSFFTNATNFSSYLSIRAVNKMNEMINYNSLIDSIYLVRYEDDFVLSNGVQAKSEQFADHNYIKQIKEQNLTKWTDRRLFRHFEHLTEKPVLSLVRQVHDTSGVTGVIVVNVATSSISRMTEGLFSPDISFLQVRDRQQQVLFHNSSEEMENKAVQATLVSPYSGWSYESGFVRDDLLRRISLLNNIWFYVGVIMIVFGLIWIIIVTRRHSKPIEKIVHQFSSYALPSTMNLTNDKQKMDEFSFISKTLDDIMKQSMQYQKQYKESKHLRMQHLFHQLLEGEAVISNDEWLKEVERMQLPEPKGLYYRVAIIEVDKYGEFCSQYTRNDQNLLKFAVRTVANELLPTHQFSFWTEWIAAAQLAIITFEDDQEKSELKLYAAADQMRLWIEQYLKITVTIAVGEQVSSKYEISQSQRSAEKMLKYKYALGENRIIGSEDLLSVGQAEVFSLLHETRELIQLIRKADSSWTISFEHLFKKLQEGMMSNDEIALLLDYLAYQLDRECSSLHRDLLEIWSETTEPALHNLLENDYTLQDLQKEMLLLLYPFVEQIKEFMKSGQHGETIREMTAFIKREFHNPNMSLEYLSEQFNIQPKYVSKLYKDTTGQKFVDFLIEVRVAEAKKLLEETDFAIQDIAEKVGYTSAISFGRVFKRVVGTSPSEYRAKIEE</sequence>
<keyword evidence="4" id="KW-0472">Membrane</keyword>
<gene>
    <name evidence="6" type="ORF">ACFSJH_02225</name>
</gene>
<evidence type="ECO:0000313" key="6">
    <source>
        <dbReference type="EMBL" id="MFD2114562.1"/>
    </source>
</evidence>